<dbReference type="GO" id="GO:0004527">
    <property type="term" value="F:exonuclease activity"/>
    <property type="evidence" value="ECO:0007669"/>
    <property type="project" value="UniProtKB-KW"/>
</dbReference>
<evidence type="ECO:0000259" key="14">
    <source>
        <dbReference type="Pfam" id="PF01930"/>
    </source>
</evidence>
<evidence type="ECO:0000256" key="4">
    <source>
        <dbReference type="ARBA" id="ARBA00020049"/>
    </source>
</evidence>
<evidence type="ECO:0000256" key="9">
    <source>
        <dbReference type="ARBA" id="ARBA00023004"/>
    </source>
</evidence>
<keyword evidence="9 13" id="KW-0408">Iron</keyword>
<keyword evidence="8 13" id="KW-0269">Exonuclease</keyword>
<evidence type="ECO:0000256" key="12">
    <source>
        <dbReference type="ARBA" id="ARBA00023211"/>
    </source>
</evidence>
<keyword evidence="10 13" id="KW-0411">Iron-sulfur</keyword>
<dbReference type="PANTHER" id="PTHR36531:SF6">
    <property type="entry name" value="DNA REPLICATION ATP-DEPENDENT HELICASE_NUCLEASE DNA2"/>
    <property type="match status" value="1"/>
</dbReference>
<evidence type="ECO:0000256" key="13">
    <source>
        <dbReference type="RuleBase" id="RU365022"/>
    </source>
</evidence>
<comment type="cofactor">
    <cofactor evidence="13">
        <name>iron-sulfur cluster</name>
        <dbReference type="ChEBI" id="CHEBI:30408"/>
    </cofactor>
</comment>
<proteinExistence type="inferred from homology"/>
<keyword evidence="12 13" id="KW-0464">Manganese</keyword>
<evidence type="ECO:0000256" key="5">
    <source>
        <dbReference type="ARBA" id="ARBA00022722"/>
    </source>
</evidence>
<evidence type="ECO:0000256" key="10">
    <source>
        <dbReference type="ARBA" id="ARBA00023014"/>
    </source>
</evidence>
<evidence type="ECO:0000256" key="6">
    <source>
        <dbReference type="ARBA" id="ARBA00022723"/>
    </source>
</evidence>
<reference evidence="15" key="1">
    <citation type="submission" date="2020-01" db="EMBL/GenBank/DDBJ databases">
        <authorList>
            <person name="Meier V. D."/>
            <person name="Meier V D."/>
        </authorList>
    </citation>
    <scope>NUCLEOTIDE SEQUENCE</scope>
    <source>
        <strain evidence="15">HLG_WM_MAG_12</strain>
    </source>
</reference>
<comment type="cofactor">
    <cofactor evidence="13">
        <name>Mg(2+)</name>
        <dbReference type="ChEBI" id="CHEBI:18420"/>
    </cofactor>
    <cofactor evidence="13">
        <name>Mn(2+)</name>
        <dbReference type="ChEBI" id="CHEBI:29035"/>
    </cofactor>
    <text evidence="13">Mg(2+) or Mn(2+) required for ssDNA cleavage activity.</text>
</comment>
<dbReference type="GO" id="GO:0046872">
    <property type="term" value="F:metal ion binding"/>
    <property type="evidence" value="ECO:0007669"/>
    <property type="project" value="UniProtKB-KW"/>
</dbReference>
<dbReference type="InterPro" id="IPR011604">
    <property type="entry name" value="PDDEXK-like_dom_sf"/>
</dbReference>
<dbReference type="GO" id="GO:0051536">
    <property type="term" value="F:iron-sulfur cluster binding"/>
    <property type="evidence" value="ECO:0007669"/>
    <property type="project" value="UniProtKB-KW"/>
</dbReference>
<comment type="similarity">
    <text evidence="2 13">Belongs to the CRISPR-associated exonuclease Cas4 family.</text>
</comment>
<keyword evidence="5 13" id="KW-0540">Nuclease</keyword>
<dbReference type="AlphaFoldDB" id="A0A6S6TKT1"/>
<dbReference type="InterPro" id="IPR022765">
    <property type="entry name" value="Dna2/Cas4_DUF83"/>
</dbReference>
<dbReference type="InterPro" id="IPR051827">
    <property type="entry name" value="Cas4_exonuclease"/>
</dbReference>
<feature type="domain" description="DUF83" evidence="14">
    <location>
        <begin position="6"/>
        <end position="185"/>
    </location>
</feature>
<comment type="cofactor">
    <cofactor evidence="1">
        <name>[4Fe-4S] cluster</name>
        <dbReference type="ChEBI" id="CHEBI:49883"/>
    </cofactor>
</comment>
<comment type="function">
    <text evidence="13">CRISPR (clustered regularly interspaced short palindromic repeat) is an adaptive immune system that provides protection against mobile genetic elements (viruses, transposable elements and conjugative plasmids). CRISPR clusters contain sequences complementary to antecedent mobile elements and target invading nucleic acids. CRISPR clusters are transcribed and processed into CRISPR RNA (crRNA).</text>
</comment>
<dbReference type="PANTHER" id="PTHR36531">
    <property type="entry name" value="CRISPR-ASSOCIATED EXONUCLEASE CAS4"/>
    <property type="match status" value="1"/>
</dbReference>
<name>A0A6S6TKT1_9BACT</name>
<evidence type="ECO:0000256" key="1">
    <source>
        <dbReference type="ARBA" id="ARBA00001966"/>
    </source>
</evidence>
<dbReference type="GO" id="GO:0051607">
    <property type="term" value="P:defense response to virus"/>
    <property type="evidence" value="ECO:0007669"/>
    <property type="project" value="UniProtKB-KW"/>
</dbReference>
<keyword evidence="11 13" id="KW-0051">Antiviral defense</keyword>
<dbReference type="InterPro" id="IPR013343">
    <property type="entry name" value="CRISPR-assoc_prot_Cas4"/>
</dbReference>
<evidence type="ECO:0000256" key="3">
    <source>
        <dbReference type="ARBA" id="ARBA00012768"/>
    </source>
</evidence>
<keyword evidence="6 13" id="KW-0479">Metal-binding</keyword>
<accession>A0A6S6TKT1</accession>
<sequence length="189" mass="22539">MIPINLIRQYKFCPRIVYYNLLTNIKPIYPRQVKLGLDYHTLQNEMIKARKFKKLKIEFNQILNEKYIENSELNICGTVDLAFLCEDEIIPVEFKDIESKPSYSHILQLVGYGITLEKKYKKPFKIAFIIHSNNMKFFKIQITEKHKNDFFNILKNINQIIKNDILPKSDANEAKCLQCEYLNYCDDRF</sequence>
<dbReference type="EC" id="3.1.12.1" evidence="3 13"/>
<dbReference type="EMBL" id="CACVAW010000067">
    <property type="protein sequence ID" value="CAA6815605.1"/>
    <property type="molecule type" value="Genomic_DNA"/>
</dbReference>
<gene>
    <name evidence="15" type="ORF">HELGO_WM9064</name>
</gene>
<dbReference type="Pfam" id="PF01930">
    <property type="entry name" value="Cas_Cas4"/>
    <property type="match status" value="1"/>
</dbReference>
<keyword evidence="7 13" id="KW-0378">Hydrolase</keyword>
<dbReference type="Gene3D" id="3.90.320.10">
    <property type="match status" value="1"/>
</dbReference>
<evidence type="ECO:0000256" key="7">
    <source>
        <dbReference type="ARBA" id="ARBA00022801"/>
    </source>
</evidence>
<dbReference type="NCBIfam" id="TIGR00372">
    <property type="entry name" value="cas4"/>
    <property type="match status" value="1"/>
</dbReference>
<protein>
    <recommendedName>
        <fullName evidence="4 13">CRISPR-associated exonuclease Cas4</fullName>
        <ecNumber evidence="3 13">3.1.12.1</ecNumber>
    </recommendedName>
</protein>
<evidence type="ECO:0000313" key="15">
    <source>
        <dbReference type="EMBL" id="CAA6815605.1"/>
    </source>
</evidence>
<evidence type="ECO:0000256" key="8">
    <source>
        <dbReference type="ARBA" id="ARBA00022839"/>
    </source>
</evidence>
<evidence type="ECO:0000256" key="2">
    <source>
        <dbReference type="ARBA" id="ARBA00009189"/>
    </source>
</evidence>
<organism evidence="15">
    <name type="scientific">uncultured Campylobacterales bacterium</name>
    <dbReference type="NCBI Taxonomy" id="352960"/>
    <lineage>
        <taxon>Bacteria</taxon>
        <taxon>Pseudomonadati</taxon>
        <taxon>Campylobacterota</taxon>
        <taxon>Epsilonproteobacteria</taxon>
        <taxon>Campylobacterales</taxon>
        <taxon>environmental samples</taxon>
    </lineage>
</organism>
<evidence type="ECO:0000256" key="11">
    <source>
        <dbReference type="ARBA" id="ARBA00023118"/>
    </source>
</evidence>